<name>A0AAN1TWS0_9GAMM</name>
<feature type="compositionally biased region" description="Basic residues" evidence="1">
    <location>
        <begin position="20"/>
        <end position="31"/>
    </location>
</feature>
<proteinExistence type="predicted"/>
<reference evidence="2 3" key="1">
    <citation type="journal article" date="2018" name="Int J Genomics">
        <title>Comparative Genomics Analysis of Plasmid pPV989-94 from a Clinical Isolate of Pantoea vagans PV989.</title>
        <authorList>
            <person name="Xu L."/>
            <person name="Yin M."/>
            <person name="Zhu T."/>
            <person name="Lu J."/>
            <person name="Bao Q."/>
        </authorList>
    </citation>
    <scope>NUCLEOTIDE SEQUENCE [LARGE SCALE GENOMIC DNA]</scope>
    <source>
        <strain evidence="2 3">PV989</strain>
    </source>
</reference>
<sequence>MGRTKGCDSAIKFRQQQTNPKRREHGQKRKASRDTDKNAGSVFEQRNALARQRAHLRDEVRNRAGRACHGWRVLRLSDLTVFPERARFQSQPHQVPA</sequence>
<protein>
    <submittedName>
        <fullName evidence="2">Uncharacterized protein</fullName>
    </submittedName>
</protein>
<organism evidence="2 3">
    <name type="scientific">Pantoea vagans</name>
    <dbReference type="NCBI Taxonomy" id="470934"/>
    <lineage>
        <taxon>Bacteria</taxon>
        <taxon>Pseudomonadati</taxon>
        <taxon>Pseudomonadota</taxon>
        <taxon>Gammaproteobacteria</taxon>
        <taxon>Enterobacterales</taxon>
        <taxon>Erwiniaceae</taxon>
        <taxon>Pantoea</taxon>
    </lineage>
</organism>
<evidence type="ECO:0000313" key="2">
    <source>
        <dbReference type="EMBL" id="AVV38754.1"/>
    </source>
</evidence>
<evidence type="ECO:0000313" key="3">
    <source>
        <dbReference type="Proteomes" id="UP000241538"/>
    </source>
</evidence>
<feature type="region of interest" description="Disordered" evidence="1">
    <location>
        <begin position="1"/>
        <end position="47"/>
    </location>
</feature>
<dbReference type="Proteomes" id="UP000241538">
    <property type="component" value="Chromosome"/>
</dbReference>
<gene>
    <name evidence="2" type="ORF">C9381_16795</name>
</gene>
<dbReference type="AlphaFoldDB" id="A0AAN1TWS0"/>
<evidence type="ECO:0000256" key="1">
    <source>
        <dbReference type="SAM" id="MobiDB-lite"/>
    </source>
</evidence>
<dbReference type="EMBL" id="CP028349">
    <property type="protein sequence ID" value="AVV38754.1"/>
    <property type="molecule type" value="Genomic_DNA"/>
</dbReference>
<accession>A0AAN1TWS0</accession>